<evidence type="ECO:0000256" key="1">
    <source>
        <dbReference type="SAM" id="MobiDB-lite"/>
    </source>
</evidence>
<organism evidence="2 3">
    <name type="scientific">Klebsiella phage KA</name>
    <dbReference type="NCBI Taxonomy" id="3109000"/>
    <lineage>
        <taxon>Viruses</taxon>
        <taxon>Duplodnaviria</taxon>
        <taxon>Heunggongvirae</taxon>
        <taxon>Uroviricota</taxon>
        <taxon>Caudoviricetes</taxon>
        <taxon>Autographivirales</taxon>
        <taxon>Autoscriptoviridae</taxon>
        <taxon>Slopekvirinae</taxon>
        <taxon>Drulisvirus</taxon>
        <taxon>Drulisvirus KA</taxon>
    </lineage>
</organism>
<sequence>MGAIGRVQGEGGPPRTQHRPTEALWCALAGPTSAPPPPPKLTLGTHYGGNWARSG</sequence>
<protein>
    <submittedName>
        <fullName evidence="2">Uncharacterized protein</fullName>
    </submittedName>
</protein>
<evidence type="ECO:0000313" key="3">
    <source>
        <dbReference type="Proteomes" id="UP001323510"/>
    </source>
</evidence>
<name>A0ABZ1A1U6_9CAUD</name>
<reference evidence="2 3" key="1">
    <citation type="submission" date="2023-11" db="EMBL/GenBank/DDBJ databases">
        <authorList>
            <person name="Khan S."/>
            <person name="Nawaz A."/>
        </authorList>
    </citation>
    <scope>NUCLEOTIDE SEQUENCE [LARGE SCALE GENOMIC DNA]</scope>
</reference>
<proteinExistence type="predicted"/>
<evidence type="ECO:0000313" key="2">
    <source>
        <dbReference type="EMBL" id="WQZ00032.1"/>
    </source>
</evidence>
<keyword evidence="3" id="KW-1185">Reference proteome</keyword>
<dbReference type="EMBL" id="OR809313">
    <property type="protein sequence ID" value="WQZ00032.1"/>
    <property type="molecule type" value="Genomic_DNA"/>
</dbReference>
<dbReference type="Proteomes" id="UP001323510">
    <property type="component" value="Segment"/>
</dbReference>
<accession>A0ABZ1A1U6</accession>
<feature type="region of interest" description="Disordered" evidence="1">
    <location>
        <begin position="28"/>
        <end position="55"/>
    </location>
</feature>